<proteinExistence type="inferred from homology"/>
<keyword evidence="5 7" id="KW-1133">Transmembrane helix</keyword>
<organism evidence="8 9">
    <name type="scientific">Salipiger mucosus DSM 16094</name>
    <dbReference type="NCBI Taxonomy" id="1123237"/>
    <lineage>
        <taxon>Bacteria</taxon>
        <taxon>Pseudomonadati</taxon>
        <taxon>Pseudomonadota</taxon>
        <taxon>Alphaproteobacteria</taxon>
        <taxon>Rhodobacterales</taxon>
        <taxon>Roseobacteraceae</taxon>
        <taxon>Salipiger</taxon>
    </lineage>
</organism>
<evidence type="ECO:0000256" key="1">
    <source>
        <dbReference type="ARBA" id="ARBA00004651"/>
    </source>
</evidence>
<dbReference type="GO" id="GO:0005886">
    <property type="term" value="C:plasma membrane"/>
    <property type="evidence" value="ECO:0007669"/>
    <property type="project" value="UniProtKB-SubCell"/>
</dbReference>
<keyword evidence="4 7" id="KW-0812">Transmembrane</keyword>
<sequence length="90" mass="9887">MTEAQALDILSESVFTILKAASPILASALSIGLFIAFFQALTQIQEMTLTFIPKIVGILVVLMISLPWIFQRVDDLAQRIFDMIVMAGVS</sequence>
<evidence type="ECO:0000256" key="5">
    <source>
        <dbReference type="ARBA" id="ARBA00022989"/>
    </source>
</evidence>
<evidence type="ECO:0000256" key="3">
    <source>
        <dbReference type="ARBA" id="ARBA00022475"/>
    </source>
</evidence>
<dbReference type="InterPro" id="IPR002191">
    <property type="entry name" value="Bac_export_3"/>
</dbReference>
<comment type="similarity">
    <text evidence="2">Belongs to the FliQ/MopD/SpaQ family.</text>
</comment>
<dbReference type="STRING" id="1123237.Salmuc_03322"/>
<dbReference type="PANTHER" id="PTHR34040">
    <property type="entry name" value="FLAGELLAR BIOSYNTHETIC PROTEIN FLIQ"/>
    <property type="match status" value="1"/>
</dbReference>
<feature type="transmembrane region" description="Helical" evidence="7">
    <location>
        <begin position="20"/>
        <end position="39"/>
    </location>
</feature>
<protein>
    <submittedName>
        <fullName evidence="8">Flagellar biosynthesis protein FliQ</fullName>
    </submittedName>
</protein>
<keyword evidence="6 7" id="KW-0472">Membrane</keyword>
<dbReference type="EMBL" id="APVH01000042">
    <property type="protein sequence ID" value="EPX78000.1"/>
    <property type="molecule type" value="Genomic_DNA"/>
</dbReference>
<dbReference type="PRINTS" id="PR00952">
    <property type="entry name" value="TYPE3IMQPROT"/>
</dbReference>
<reference evidence="9" key="1">
    <citation type="journal article" date="2014" name="Stand. Genomic Sci.">
        <title>Genome sequence of the exopolysaccharide-producing Salipiger mucosus type strain (DSM 16094(T)), a moderately halophilic member of the Roseobacter clade.</title>
        <authorList>
            <person name="Riedel T."/>
            <person name="Spring S."/>
            <person name="Fiebig A."/>
            <person name="Petersen J."/>
            <person name="Kyrpides N.C."/>
            <person name="Goker M."/>
            <person name="Klenk H.P."/>
        </authorList>
    </citation>
    <scope>NUCLEOTIDE SEQUENCE [LARGE SCALE GENOMIC DNA]</scope>
    <source>
        <strain evidence="9">DSM 16094</strain>
    </source>
</reference>
<evidence type="ECO:0000256" key="4">
    <source>
        <dbReference type="ARBA" id="ARBA00022692"/>
    </source>
</evidence>
<keyword evidence="8" id="KW-0282">Flagellum</keyword>
<dbReference type="RefSeq" id="WP_020040053.1">
    <property type="nucleotide sequence ID" value="NZ_KE557281.1"/>
</dbReference>
<comment type="subcellular location">
    <subcellularLocation>
        <location evidence="1">Cell membrane</location>
        <topology evidence="1">Multi-pass membrane protein</topology>
    </subcellularLocation>
</comment>
<keyword evidence="3" id="KW-1003">Cell membrane</keyword>
<dbReference type="Proteomes" id="UP000015347">
    <property type="component" value="Unassembled WGS sequence"/>
</dbReference>
<dbReference type="PANTHER" id="PTHR34040:SF2">
    <property type="entry name" value="FLAGELLAR BIOSYNTHETIC PROTEIN FLIQ"/>
    <property type="match status" value="1"/>
</dbReference>
<dbReference type="GO" id="GO:0009306">
    <property type="term" value="P:protein secretion"/>
    <property type="evidence" value="ECO:0007669"/>
    <property type="project" value="InterPro"/>
</dbReference>
<keyword evidence="9" id="KW-1185">Reference proteome</keyword>
<evidence type="ECO:0000313" key="8">
    <source>
        <dbReference type="EMBL" id="EPX78000.1"/>
    </source>
</evidence>
<dbReference type="Pfam" id="PF01313">
    <property type="entry name" value="Bac_export_3"/>
    <property type="match status" value="1"/>
</dbReference>
<dbReference type="AlphaFoldDB" id="S9RIR0"/>
<dbReference type="OrthoDB" id="9806440at2"/>
<keyword evidence="8" id="KW-0966">Cell projection</keyword>
<dbReference type="HOGENOM" id="CLU_164516_2_0_5"/>
<evidence type="ECO:0000313" key="9">
    <source>
        <dbReference type="Proteomes" id="UP000015347"/>
    </source>
</evidence>
<feature type="transmembrane region" description="Helical" evidence="7">
    <location>
        <begin position="51"/>
        <end position="70"/>
    </location>
</feature>
<evidence type="ECO:0000256" key="6">
    <source>
        <dbReference type="ARBA" id="ARBA00023136"/>
    </source>
</evidence>
<gene>
    <name evidence="8" type="ORF">Salmuc_03322</name>
</gene>
<evidence type="ECO:0000256" key="2">
    <source>
        <dbReference type="ARBA" id="ARBA00006156"/>
    </source>
</evidence>
<dbReference type="PIRSF" id="PIRSF004669">
    <property type="entry name" value="FliQ"/>
    <property type="match status" value="1"/>
</dbReference>
<keyword evidence="8" id="KW-0969">Cilium</keyword>
<accession>S9RIR0</accession>
<dbReference type="eggNOG" id="COG1987">
    <property type="taxonomic scope" value="Bacteria"/>
</dbReference>
<comment type="caution">
    <text evidence="8">The sequence shown here is derived from an EMBL/GenBank/DDBJ whole genome shotgun (WGS) entry which is preliminary data.</text>
</comment>
<name>S9RIR0_9RHOB</name>
<evidence type="ECO:0000256" key="7">
    <source>
        <dbReference type="SAM" id="Phobius"/>
    </source>
</evidence>